<gene>
    <name evidence="1" type="ORF">P2G67_09425</name>
</gene>
<organism evidence="1 2">
    <name type="scientific">Aquibaculum arenosum</name>
    <dbReference type="NCBI Taxonomy" id="3032591"/>
    <lineage>
        <taxon>Bacteria</taxon>
        <taxon>Pseudomonadati</taxon>
        <taxon>Pseudomonadota</taxon>
        <taxon>Alphaproteobacteria</taxon>
        <taxon>Rhodospirillales</taxon>
        <taxon>Rhodovibrionaceae</taxon>
        <taxon>Aquibaculum</taxon>
    </lineage>
</organism>
<name>A0ABT5YMW0_9PROT</name>
<dbReference type="Pfam" id="PF07386">
    <property type="entry name" value="DUF1499"/>
    <property type="match status" value="1"/>
</dbReference>
<dbReference type="Proteomes" id="UP001215503">
    <property type="component" value="Unassembled WGS sequence"/>
</dbReference>
<comment type="caution">
    <text evidence="1">The sequence shown here is derived from an EMBL/GenBank/DDBJ whole genome shotgun (WGS) entry which is preliminary data.</text>
</comment>
<accession>A0ABT5YMW0</accession>
<dbReference type="RefSeq" id="WP_275822378.1">
    <property type="nucleotide sequence ID" value="NZ_JARHUD010000005.1"/>
</dbReference>
<keyword evidence="2" id="KW-1185">Reference proteome</keyword>
<evidence type="ECO:0000313" key="2">
    <source>
        <dbReference type="Proteomes" id="UP001215503"/>
    </source>
</evidence>
<evidence type="ECO:0000313" key="1">
    <source>
        <dbReference type="EMBL" id="MDF2096194.1"/>
    </source>
</evidence>
<dbReference type="InterPro" id="IPR010865">
    <property type="entry name" value="DUF1499"/>
</dbReference>
<sequence length="133" mass="15420">MQRDLKQFSFTDLTVPASPNWFLACPPQSGLAACKMQAPIYPMATAELRARFFDVASSEARVALVADQSEHNRYRFIQKSRLFKFVDEITVEFVELTAETSSLYLLSRSRVGWWDMGVNARRVRRWLRKLGRL</sequence>
<dbReference type="PROSITE" id="PS51257">
    <property type="entry name" value="PROKAR_LIPOPROTEIN"/>
    <property type="match status" value="1"/>
</dbReference>
<proteinExistence type="predicted"/>
<reference evidence="1 2" key="1">
    <citation type="submission" date="2023-03" db="EMBL/GenBank/DDBJ databases">
        <title>Fodinicurvata sp. CAU 1616 isolated from sea sendiment.</title>
        <authorList>
            <person name="Kim W."/>
        </authorList>
    </citation>
    <scope>NUCLEOTIDE SEQUENCE [LARGE SCALE GENOMIC DNA]</scope>
    <source>
        <strain evidence="1 2">CAU 1616</strain>
    </source>
</reference>
<protein>
    <submittedName>
        <fullName evidence="1">DUF1499 domain-containing protein</fullName>
    </submittedName>
</protein>
<dbReference type="EMBL" id="JARHUD010000005">
    <property type="protein sequence ID" value="MDF2096194.1"/>
    <property type="molecule type" value="Genomic_DNA"/>
</dbReference>